<feature type="transmembrane region" description="Helical" evidence="1">
    <location>
        <begin position="158"/>
        <end position="178"/>
    </location>
</feature>
<dbReference type="OrthoDB" id="1928842at2"/>
<proteinExistence type="predicted"/>
<protein>
    <recommendedName>
        <fullName evidence="4">DUF3169 family protein</fullName>
    </recommendedName>
</protein>
<evidence type="ECO:0000313" key="3">
    <source>
        <dbReference type="Proteomes" id="UP000198597"/>
    </source>
</evidence>
<name>A0A1H0SRY2_9CLOT</name>
<organism evidence="2 3">
    <name type="scientific">Clostridium gasigenes</name>
    <dbReference type="NCBI Taxonomy" id="94869"/>
    <lineage>
        <taxon>Bacteria</taxon>
        <taxon>Bacillati</taxon>
        <taxon>Bacillota</taxon>
        <taxon>Clostridia</taxon>
        <taxon>Eubacteriales</taxon>
        <taxon>Clostridiaceae</taxon>
        <taxon>Clostridium</taxon>
    </lineage>
</organism>
<dbReference type="EMBL" id="FNJM01000005">
    <property type="protein sequence ID" value="SDP44552.1"/>
    <property type="molecule type" value="Genomic_DNA"/>
</dbReference>
<accession>A0A1H0SRY2</accession>
<evidence type="ECO:0000256" key="1">
    <source>
        <dbReference type="SAM" id="Phobius"/>
    </source>
</evidence>
<keyword evidence="1" id="KW-0472">Membrane</keyword>
<keyword evidence="3" id="KW-1185">Reference proteome</keyword>
<feature type="transmembrane region" description="Helical" evidence="1">
    <location>
        <begin position="73"/>
        <end position="94"/>
    </location>
</feature>
<dbReference type="AlphaFoldDB" id="A0A1H0SRY2"/>
<sequence>MKYLIAIVLLIVISFISILVTMSLINKDDKLKDNFKASSVFMVVTLPIISLVGGILFLIFKLIAVIMKLQASTFAIFIVAIAGEVSIFICDFITKKIMIGISTKYFASKYKNKELTEKEMMIILENKQKTFNIYSLVIMFCINMIIYFMVMIATSVDYTATFLIIISMISLFTYKVLFRKNITTGN</sequence>
<feature type="transmembrane region" description="Helical" evidence="1">
    <location>
        <begin position="131"/>
        <end position="152"/>
    </location>
</feature>
<gene>
    <name evidence="2" type="ORF">SAMN04488529_105198</name>
</gene>
<keyword evidence="1" id="KW-1133">Transmembrane helix</keyword>
<dbReference type="Proteomes" id="UP000198597">
    <property type="component" value="Unassembled WGS sequence"/>
</dbReference>
<reference evidence="2 3" key="1">
    <citation type="submission" date="2016-10" db="EMBL/GenBank/DDBJ databases">
        <authorList>
            <person name="de Groot N.N."/>
        </authorList>
    </citation>
    <scope>NUCLEOTIDE SEQUENCE [LARGE SCALE GENOMIC DNA]</scope>
    <source>
        <strain evidence="2 3">DSM 12272</strain>
    </source>
</reference>
<evidence type="ECO:0000313" key="2">
    <source>
        <dbReference type="EMBL" id="SDP44552.1"/>
    </source>
</evidence>
<feature type="transmembrane region" description="Helical" evidence="1">
    <location>
        <begin position="37"/>
        <end position="67"/>
    </location>
</feature>
<dbReference type="STRING" id="94869.SAMN04488529_105198"/>
<keyword evidence="1" id="KW-0812">Transmembrane</keyword>
<dbReference type="RefSeq" id="WP_089969420.1">
    <property type="nucleotide sequence ID" value="NZ_FNJM01000005.1"/>
</dbReference>
<feature type="transmembrane region" description="Helical" evidence="1">
    <location>
        <begin position="6"/>
        <end position="25"/>
    </location>
</feature>
<evidence type="ECO:0008006" key="4">
    <source>
        <dbReference type="Google" id="ProtNLM"/>
    </source>
</evidence>